<dbReference type="InterPro" id="IPR003439">
    <property type="entry name" value="ABC_transporter-like_ATP-bd"/>
</dbReference>
<dbReference type="InterPro" id="IPR050153">
    <property type="entry name" value="Metal_Ion_Import_ABC"/>
</dbReference>
<dbReference type="RefSeq" id="WP_127739439.1">
    <property type="nucleotide sequence ID" value="NZ_CAJCKN010000007.1"/>
</dbReference>
<dbReference type="CDD" id="cd03235">
    <property type="entry name" value="ABC_Metallic_Cations"/>
    <property type="match status" value="1"/>
</dbReference>
<keyword evidence="7" id="KW-1185">Reference proteome</keyword>
<evidence type="ECO:0000256" key="2">
    <source>
        <dbReference type="ARBA" id="ARBA00022448"/>
    </source>
</evidence>
<name>A0A437K8F8_9BACI</name>
<evidence type="ECO:0000256" key="3">
    <source>
        <dbReference type="ARBA" id="ARBA00022741"/>
    </source>
</evidence>
<keyword evidence="2" id="KW-0813">Transport</keyword>
<dbReference type="InterPro" id="IPR003593">
    <property type="entry name" value="AAA+_ATPase"/>
</dbReference>
<proteinExistence type="inferred from homology"/>
<comment type="caution">
    <text evidence="6">The sequence shown here is derived from an EMBL/GenBank/DDBJ whole genome shotgun (WGS) entry which is preliminary data.</text>
</comment>
<dbReference type="SMART" id="SM00382">
    <property type="entry name" value="AAA"/>
    <property type="match status" value="1"/>
</dbReference>
<evidence type="ECO:0000313" key="6">
    <source>
        <dbReference type="EMBL" id="RVT60187.1"/>
    </source>
</evidence>
<evidence type="ECO:0000259" key="5">
    <source>
        <dbReference type="PROSITE" id="PS50893"/>
    </source>
</evidence>
<comment type="similarity">
    <text evidence="1">Belongs to the ABC transporter superfamily.</text>
</comment>
<dbReference type="Proteomes" id="UP000288024">
    <property type="component" value="Unassembled WGS sequence"/>
</dbReference>
<organism evidence="6 7">
    <name type="scientific">Niallia taxi</name>
    <dbReference type="NCBI Taxonomy" id="2499688"/>
    <lineage>
        <taxon>Bacteria</taxon>
        <taxon>Bacillati</taxon>
        <taxon>Bacillota</taxon>
        <taxon>Bacilli</taxon>
        <taxon>Bacillales</taxon>
        <taxon>Bacillaceae</taxon>
        <taxon>Niallia</taxon>
    </lineage>
</organism>
<gene>
    <name evidence="6" type="ORF">EM808_17215</name>
</gene>
<dbReference type="SUPFAM" id="SSF52540">
    <property type="entry name" value="P-loop containing nucleoside triphosphate hydrolases"/>
    <property type="match status" value="1"/>
</dbReference>
<keyword evidence="3" id="KW-0547">Nucleotide-binding</keyword>
<dbReference type="PROSITE" id="PS00211">
    <property type="entry name" value="ABC_TRANSPORTER_1"/>
    <property type="match status" value="1"/>
</dbReference>
<dbReference type="GO" id="GO:0016887">
    <property type="term" value="F:ATP hydrolysis activity"/>
    <property type="evidence" value="ECO:0007669"/>
    <property type="project" value="InterPro"/>
</dbReference>
<reference evidence="6 7" key="1">
    <citation type="submission" date="2019-01" db="EMBL/GenBank/DDBJ databases">
        <title>Bacillus sp. M5HDSG1-1, whole genome shotgun sequence.</title>
        <authorList>
            <person name="Tuo L."/>
        </authorList>
    </citation>
    <scope>NUCLEOTIDE SEQUENCE [LARGE SCALE GENOMIC DNA]</scope>
    <source>
        <strain evidence="6 7">M5HDSG1-1</strain>
    </source>
</reference>
<dbReference type="InterPro" id="IPR027417">
    <property type="entry name" value="P-loop_NTPase"/>
</dbReference>
<dbReference type="AlphaFoldDB" id="A0A437K8F8"/>
<protein>
    <submittedName>
        <fullName evidence="6">Metal ABC transporter ATP-binding protein</fullName>
    </submittedName>
</protein>
<dbReference type="PANTHER" id="PTHR42734">
    <property type="entry name" value="METAL TRANSPORT SYSTEM ATP-BINDING PROTEIN TM_0124-RELATED"/>
    <property type="match status" value="1"/>
</dbReference>
<accession>A0A437K8F8</accession>
<keyword evidence="4 6" id="KW-0067">ATP-binding</keyword>
<dbReference type="GeneID" id="87617080"/>
<dbReference type="EMBL" id="RZTZ01000007">
    <property type="protein sequence ID" value="RVT60187.1"/>
    <property type="molecule type" value="Genomic_DNA"/>
</dbReference>
<dbReference type="GO" id="GO:0005524">
    <property type="term" value="F:ATP binding"/>
    <property type="evidence" value="ECO:0007669"/>
    <property type="project" value="UniProtKB-KW"/>
</dbReference>
<evidence type="ECO:0000313" key="7">
    <source>
        <dbReference type="Proteomes" id="UP000288024"/>
    </source>
</evidence>
<sequence>MLKVKELNVDYFGNHALQDIHIDIPLGHSIGIIGPNGAGKSTFLKALLGIIKKSSGTILVNDSPISQSKKDIAYVPQKSEVDLTFPITVRETILTGTYPKLKLFRRPGKMEKEHVERCMDMVQISDLADKQIGNLSGGQLQRVFIARALAQQADIFLLDEPFVGIDLMSEKIIVQLLKKLKKQGKTILVVHHDLHEVEEYFDKVIIFNKKLIAFGDITTTFTTENIKAAYGSSLGNIQIKGIGDNGHHD</sequence>
<evidence type="ECO:0000256" key="1">
    <source>
        <dbReference type="ARBA" id="ARBA00005417"/>
    </source>
</evidence>
<evidence type="ECO:0000256" key="4">
    <source>
        <dbReference type="ARBA" id="ARBA00022840"/>
    </source>
</evidence>
<dbReference type="PANTHER" id="PTHR42734:SF5">
    <property type="entry name" value="IRON TRANSPORT SYSTEM ATP-BINDING PROTEIN HI_0361-RELATED"/>
    <property type="match status" value="1"/>
</dbReference>
<dbReference type="FunFam" id="3.40.50.300:FF:000134">
    <property type="entry name" value="Iron-enterobactin ABC transporter ATP-binding protein"/>
    <property type="match status" value="1"/>
</dbReference>
<feature type="domain" description="ABC transporter" evidence="5">
    <location>
        <begin position="2"/>
        <end position="234"/>
    </location>
</feature>
<dbReference type="Gene3D" id="3.40.50.300">
    <property type="entry name" value="P-loop containing nucleotide triphosphate hydrolases"/>
    <property type="match status" value="1"/>
</dbReference>
<dbReference type="Pfam" id="PF00005">
    <property type="entry name" value="ABC_tran"/>
    <property type="match status" value="1"/>
</dbReference>
<dbReference type="PROSITE" id="PS50893">
    <property type="entry name" value="ABC_TRANSPORTER_2"/>
    <property type="match status" value="1"/>
</dbReference>
<dbReference type="InterPro" id="IPR017871">
    <property type="entry name" value="ABC_transporter-like_CS"/>
</dbReference>